<dbReference type="GO" id="GO:1990904">
    <property type="term" value="C:ribonucleoprotein complex"/>
    <property type="evidence" value="ECO:0007669"/>
    <property type="project" value="UniProtKB-KW"/>
</dbReference>
<dbReference type="Proteomes" id="UP001562425">
    <property type="component" value="Unassembled WGS sequence"/>
</dbReference>
<gene>
    <name evidence="4" type="ORF">pipiens_018683</name>
</gene>
<dbReference type="InterPro" id="IPR045077">
    <property type="entry name" value="L3_arc_euk"/>
</dbReference>
<dbReference type="GO" id="GO:0005840">
    <property type="term" value="C:ribosome"/>
    <property type="evidence" value="ECO:0007669"/>
    <property type="project" value="UniProtKB-KW"/>
</dbReference>
<evidence type="ECO:0000256" key="1">
    <source>
        <dbReference type="ARBA" id="ARBA00006540"/>
    </source>
</evidence>
<comment type="caution">
    <text evidence="4">The sequence shown here is derived from an EMBL/GenBank/DDBJ whole genome shotgun (WGS) entry which is preliminary data.</text>
</comment>
<evidence type="ECO:0000313" key="4">
    <source>
        <dbReference type="EMBL" id="KAL1373398.1"/>
    </source>
</evidence>
<accession>A0ABD1CAK0</accession>
<dbReference type="InterPro" id="IPR009000">
    <property type="entry name" value="Transl_B-barrel_sf"/>
</dbReference>
<dbReference type="Gene3D" id="4.10.960.10">
    <property type="entry name" value="Ribosomal protein L3, domain 3"/>
    <property type="match status" value="2"/>
</dbReference>
<reference evidence="4 5" key="1">
    <citation type="submission" date="2024-05" db="EMBL/GenBank/DDBJ databases">
        <title>Culex pipiens pipiens assembly and annotation.</title>
        <authorList>
            <person name="Alout H."/>
            <person name="Durand T."/>
        </authorList>
    </citation>
    <scope>NUCLEOTIDE SEQUENCE [LARGE SCALE GENOMIC DNA]</scope>
    <source>
        <strain evidence="4">HA-2024</strain>
        <tissue evidence="4">Whole body</tissue>
    </source>
</reference>
<dbReference type="Gene3D" id="2.40.30.10">
    <property type="entry name" value="Translation factors"/>
    <property type="match status" value="2"/>
</dbReference>
<keyword evidence="3" id="KW-0687">Ribonucleoprotein</keyword>
<sequence length="188" mass="21358">MMLPRKTHKDLRKVVCIGDWHSSGGAITVARNGQENYYHHTEIHKKINANTQMMTRSARTAPPTSSIQWTRLVVQIRDFFFTLSQGAPVPVAKVFGQDERVDCVAGTKGKRFKLVTHRWHTMMLPRKAHKDLRKVVCIGDWHSSGGAITVTRNGQDNYYHHTEIHKKINANTQMMTRSARTAPPTSSI</sequence>
<dbReference type="InterPro" id="IPR044892">
    <property type="entry name" value="Ribosomal_L3_dom_3_arc_sf"/>
</dbReference>
<dbReference type="EMBL" id="JBEHCU010014423">
    <property type="protein sequence ID" value="KAL1373398.1"/>
    <property type="molecule type" value="Genomic_DNA"/>
</dbReference>
<dbReference type="AlphaFoldDB" id="A0ABD1CAK0"/>
<evidence type="ECO:0000313" key="5">
    <source>
        <dbReference type="Proteomes" id="UP001562425"/>
    </source>
</evidence>
<dbReference type="Pfam" id="PF00297">
    <property type="entry name" value="Ribosomal_L3"/>
    <property type="match status" value="2"/>
</dbReference>
<protein>
    <submittedName>
        <fullName evidence="4">Uncharacterized protein</fullName>
    </submittedName>
</protein>
<keyword evidence="2" id="KW-0689">Ribosomal protein</keyword>
<evidence type="ECO:0000256" key="3">
    <source>
        <dbReference type="ARBA" id="ARBA00023274"/>
    </source>
</evidence>
<dbReference type="PANTHER" id="PTHR11363">
    <property type="entry name" value="60S RIBOSOMAL PROTEIN L3-RELATED"/>
    <property type="match status" value="1"/>
</dbReference>
<dbReference type="SUPFAM" id="SSF50447">
    <property type="entry name" value="Translation proteins"/>
    <property type="match status" value="1"/>
</dbReference>
<comment type="similarity">
    <text evidence="1">Belongs to the universal ribosomal protein uL3 family.</text>
</comment>
<evidence type="ECO:0000256" key="2">
    <source>
        <dbReference type="ARBA" id="ARBA00022980"/>
    </source>
</evidence>
<name>A0ABD1CAK0_CULPP</name>
<keyword evidence="5" id="KW-1185">Reference proteome</keyword>
<proteinExistence type="inferred from homology"/>
<dbReference type="PANTHER" id="PTHR11363:SF5">
    <property type="entry name" value="LARGE RIBOSOMAL SUBUNIT PROTEIN UL3"/>
    <property type="match status" value="1"/>
</dbReference>
<organism evidence="4 5">
    <name type="scientific">Culex pipiens pipiens</name>
    <name type="common">Northern house mosquito</name>
    <dbReference type="NCBI Taxonomy" id="38569"/>
    <lineage>
        <taxon>Eukaryota</taxon>
        <taxon>Metazoa</taxon>
        <taxon>Ecdysozoa</taxon>
        <taxon>Arthropoda</taxon>
        <taxon>Hexapoda</taxon>
        <taxon>Insecta</taxon>
        <taxon>Pterygota</taxon>
        <taxon>Neoptera</taxon>
        <taxon>Endopterygota</taxon>
        <taxon>Diptera</taxon>
        <taxon>Nematocera</taxon>
        <taxon>Culicoidea</taxon>
        <taxon>Culicidae</taxon>
        <taxon>Culicinae</taxon>
        <taxon>Culicini</taxon>
        <taxon>Culex</taxon>
        <taxon>Culex</taxon>
    </lineage>
</organism>
<dbReference type="InterPro" id="IPR000597">
    <property type="entry name" value="Ribosomal_uL3"/>
</dbReference>